<proteinExistence type="predicted"/>
<dbReference type="EMBL" id="CP000877">
    <property type="protein sequence ID" value="ABX07889.1"/>
    <property type="molecule type" value="Genomic_DNA"/>
</dbReference>
<keyword evidence="1" id="KW-0614">Plasmid</keyword>
<dbReference type="Proteomes" id="UP000000787">
    <property type="component" value="Plasmid pHAU02"/>
</dbReference>
<evidence type="ECO:0000313" key="2">
    <source>
        <dbReference type="Proteomes" id="UP000000787"/>
    </source>
</evidence>
<dbReference type="BioCyc" id="HAUR316274:GHYA-5324-MONOMER"/>
<dbReference type="InParanoid" id="A9B975"/>
<reference evidence="1 2" key="1">
    <citation type="journal article" date="2011" name="Stand. Genomic Sci.">
        <title>Complete genome sequence of the filamentous gliding predatory bacterium Herpetosiphon aurantiacus type strain (114-95(T)).</title>
        <authorList>
            <person name="Kiss H."/>
            <person name="Nett M."/>
            <person name="Domin N."/>
            <person name="Martin K."/>
            <person name="Maresca J.A."/>
            <person name="Copeland A."/>
            <person name="Lapidus A."/>
            <person name="Lucas S."/>
            <person name="Berry K.W."/>
            <person name="Glavina Del Rio T."/>
            <person name="Dalin E."/>
            <person name="Tice H."/>
            <person name="Pitluck S."/>
            <person name="Richardson P."/>
            <person name="Bruce D."/>
            <person name="Goodwin L."/>
            <person name="Han C."/>
            <person name="Detter J.C."/>
            <person name="Schmutz J."/>
            <person name="Brettin T."/>
            <person name="Land M."/>
            <person name="Hauser L."/>
            <person name="Kyrpides N.C."/>
            <person name="Ivanova N."/>
            <person name="Goker M."/>
            <person name="Woyke T."/>
            <person name="Klenk H.P."/>
            <person name="Bryant D.A."/>
        </authorList>
    </citation>
    <scope>NUCLEOTIDE SEQUENCE [LARGE SCALE GENOMIC DNA]</scope>
    <source>
        <strain evidence="2">ATCC 23779 / DSM 785 / 114-95</strain>
        <plasmid evidence="1">pHAU02</plasmid>
    </source>
</reference>
<evidence type="ECO:0000313" key="1">
    <source>
        <dbReference type="EMBL" id="ABX07889.1"/>
    </source>
</evidence>
<protein>
    <submittedName>
        <fullName evidence="1">Uncharacterized protein</fullName>
    </submittedName>
</protein>
<dbReference type="KEGG" id="hau:Haur_5262"/>
<organism evidence="1 2">
    <name type="scientific">Herpetosiphon aurantiacus (strain ATCC 23779 / DSM 785 / 114-95)</name>
    <dbReference type="NCBI Taxonomy" id="316274"/>
    <lineage>
        <taxon>Bacteria</taxon>
        <taxon>Bacillati</taxon>
        <taxon>Chloroflexota</taxon>
        <taxon>Chloroflexia</taxon>
        <taxon>Herpetosiphonales</taxon>
        <taxon>Herpetosiphonaceae</taxon>
        <taxon>Herpetosiphon</taxon>
    </lineage>
</organism>
<name>A9B975_HERA2</name>
<gene>
    <name evidence="1" type="ordered locus">Haur_5262</name>
</gene>
<dbReference type="AlphaFoldDB" id="A9B975"/>
<dbReference type="HOGENOM" id="CLU_2493649_0_0_0"/>
<accession>A9B975</accession>
<keyword evidence="2" id="KW-1185">Reference proteome</keyword>
<geneLocation type="plasmid" evidence="1 2">
    <name>pHAU02</name>
</geneLocation>
<sequence length="86" mass="9772">MRHHESIECALDSANAETIELLFFVVYDHRNKLKEVEWCLQLLKVLVEADASFAPLMDTLGFGLRKTQGTIDEVQELLTSINGRIP</sequence>